<feature type="compositionally biased region" description="Polar residues" evidence="1">
    <location>
        <begin position="457"/>
        <end position="474"/>
    </location>
</feature>
<dbReference type="InterPro" id="IPR028750">
    <property type="entry name" value="CEP350/CC187"/>
</dbReference>
<dbReference type="GO" id="GO:0034453">
    <property type="term" value="P:microtubule anchoring"/>
    <property type="evidence" value="ECO:0007669"/>
    <property type="project" value="InterPro"/>
</dbReference>
<feature type="compositionally biased region" description="Acidic residues" evidence="1">
    <location>
        <begin position="612"/>
        <end position="624"/>
    </location>
</feature>
<feature type="compositionally biased region" description="Basic and acidic residues" evidence="1">
    <location>
        <begin position="505"/>
        <end position="525"/>
    </location>
</feature>
<feature type="region of interest" description="Disordered" evidence="1">
    <location>
        <begin position="605"/>
        <end position="727"/>
    </location>
</feature>
<feature type="compositionally biased region" description="Basic and acidic residues" evidence="1">
    <location>
        <begin position="286"/>
        <end position="302"/>
    </location>
</feature>
<feature type="region of interest" description="Disordered" evidence="1">
    <location>
        <begin position="389"/>
        <end position="440"/>
    </location>
</feature>
<dbReference type="PANTHER" id="PTHR13958:SF3">
    <property type="entry name" value="CAP-GLY DOMAIN-CONTAINING PROTEIN-RELATED"/>
    <property type="match status" value="1"/>
</dbReference>
<dbReference type="SMART" id="SM01052">
    <property type="entry name" value="CAP_GLY"/>
    <property type="match status" value="1"/>
</dbReference>
<dbReference type="GeneID" id="122132988"/>
<dbReference type="KEGG" id="char:122132988"/>
<reference evidence="4" key="1">
    <citation type="submission" date="2025-08" db="UniProtKB">
        <authorList>
            <consortium name="RefSeq"/>
        </authorList>
    </citation>
    <scope>IDENTIFICATION</scope>
</reference>
<dbReference type="Proteomes" id="UP000515152">
    <property type="component" value="Chromosome 7"/>
</dbReference>
<dbReference type="AlphaFoldDB" id="A0A8M1KJM7"/>
<feature type="compositionally biased region" description="Polar residues" evidence="1">
    <location>
        <begin position="183"/>
        <end position="195"/>
    </location>
</feature>
<dbReference type="InterPro" id="IPR000938">
    <property type="entry name" value="CAP-Gly_domain"/>
</dbReference>
<evidence type="ECO:0000313" key="4">
    <source>
        <dbReference type="RefSeq" id="XP_042564072.1"/>
    </source>
</evidence>
<gene>
    <name evidence="4" type="primary">LOC122132988</name>
</gene>
<feature type="region of interest" description="Disordered" evidence="1">
    <location>
        <begin position="793"/>
        <end position="862"/>
    </location>
</feature>
<feature type="compositionally biased region" description="Polar residues" evidence="1">
    <location>
        <begin position="845"/>
        <end position="858"/>
    </location>
</feature>
<feature type="domain" description="CAP-Gly" evidence="2">
    <location>
        <begin position="750"/>
        <end position="792"/>
    </location>
</feature>
<feature type="compositionally biased region" description="Acidic residues" evidence="1">
    <location>
        <begin position="677"/>
        <end position="691"/>
    </location>
</feature>
<dbReference type="PROSITE" id="PS50245">
    <property type="entry name" value="CAP_GLY_2"/>
    <property type="match status" value="1"/>
</dbReference>
<feature type="compositionally biased region" description="Pro residues" evidence="1">
    <location>
        <begin position="639"/>
        <end position="658"/>
    </location>
</feature>
<name>A0A8M1KJM7_CLUHA</name>
<feature type="region of interest" description="Disordered" evidence="1">
    <location>
        <begin position="457"/>
        <end position="525"/>
    </location>
</feature>
<evidence type="ECO:0000259" key="2">
    <source>
        <dbReference type="PROSITE" id="PS50245"/>
    </source>
</evidence>
<feature type="compositionally biased region" description="Basic and acidic residues" evidence="1">
    <location>
        <begin position="389"/>
        <end position="413"/>
    </location>
</feature>
<feature type="compositionally biased region" description="Basic and acidic residues" evidence="1">
    <location>
        <begin position="317"/>
        <end position="338"/>
    </location>
</feature>
<keyword evidence="3" id="KW-1185">Reference proteome</keyword>
<organism evidence="3 4">
    <name type="scientific">Clupea harengus</name>
    <name type="common">Atlantic herring</name>
    <dbReference type="NCBI Taxonomy" id="7950"/>
    <lineage>
        <taxon>Eukaryota</taxon>
        <taxon>Metazoa</taxon>
        <taxon>Chordata</taxon>
        <taxon>Craniata</taxon>
        <taxon>Vertebrata</taxon>
        <taxon>Euteleostomi</taxon>
        <taxon>Actinopterygii</taxon>
        <taxon>Neopterygii</taxon>
        <taxon>Teleostei</taxon>
        <taxon>Clupei</taxon>
        <taxon>Clupeiformes</taxon>
        <taxon>Clupeoidei</taxon>
        <taxon>Clupeidae</taxon>
        <taxon>Clupea</taxon>
    </lineage>
</organism>
<accession>A0A8M1KJM7</accession>
<dbReference type="PROSITE" id="PS00845">
    <property type="entry name" value="CAP_GLY_1"/>
    <property type="match status" value="1"/>
</dbReference>
<dbReference type="OrthoDB" id="306254at2759"/>
<dbReference type="RefSeq" id="XP_042564072.1">
    <property type="nucleotide sequence ID" value="XM_042708138.1"/>
</dbReference>
<proteinExistence type="predicted"/>
<evidence type="ECO:0000313" key="3">
    <source>
        <dbReference type="Proteomes" id="UP000515152"/>
    </source>
</evidence>
<evidence type="ECO:0000256" key="1">
    <source>
        <dbReference type="SAM" id="MobiDB-lite"/>
    </source>
</evidence>
<dbReference type="GO" id="GO:0008017">
    <property type="term" value="F:microtubule binding"/>
    <property type="evidence" value="ECO:0007669"/>
    <property type="project" value="InterPro"/>
</dbReference>
<feature type="compositionally biased region" description="Acidic residues" evidence="1">
    <location>
        <begin position="809"/>
        <end position="820"/>
    </location>
</feature>
<dbReference type="GO" id="GO:0005813">
    <property type="term" value="C:centrosome"/>
    <property type="evidence" value="ECO:0007669"/>
    <property type="project" value="InterPro"/>
</dbReference>
<dbReference type="PANTHER" id="PTHR13958">
    <property type="entry name" value="CENTROSOME-ASSOCIATED PROTEIN 350"/>
    <property type="match status" value="1"/>
</dbReference>
<feature type="compositionally biased region" description="Polar residues" evidence="1">
    <location>
        <begin position="49"/>
        <end position="67"/>
    </location>
</feature>
<protein>
    <submittedName>
        <fullName evidence="4">Uncharacterized protein LOC122132988</fullName>
    </submittedName>
</protein>
<feature type="compositionally biased region" description="Basic and acidic residues" evidence="1">
    <location>
        <begin position="70"/>
        <end position="179"/>
    </location>
</feature>
<dbReference type="Pfam" id="PF01302">
    <property type="entry name" value="CAP_GLY"/>
    <property type="match status" value="1"/>
</dbReference>
<feature type="compositionally biased region" description="Low complexity" evidence="1">
    <location>
        <begin position="477"/>
        <end position="488"/>
    </location>
</feature>
<feature type="region of interest" description="Disordered" evidence="1">
    <location>
        <begin position="32"/>
        <end position="338"/>
    </location>
</feature>
<sequence>MSRPGFLTKANLRRLLMSDDVWSFGRKRHHPAEFAPDEDAAVVPALESDGQNGQDSSPRCPRQSQAPHQGRGERQEHCGEERPGDRYGDERPGDRYGDERPGDHYGDERPGHRYGDETPGDRYGDETPGDHYRDERPGDHYGDERPGYHYGDERPGDHYGDERPGDHYGDERPGEERPGDQCGANNTSDPTNQAHALTVEPAVKSLPPEDDTRHYRGDVSQSSDRAAVHESRARPTVSDRSPVHESRARPTVSDRAAVHESRARPTVSDRAAVHESRARPTVSDRSPVHESRARPTVSDRPHPVPHLPSGGTGRETSLSHRSDSKTRPGHQITERTTRDTSTITFNVLSDDANTDFADAGSDTASLNVWNNRRSQSVLNVVAASLNNNHDDRLNISNHDDRLNISTTDKEQNGETRPPPPSASTAEGGVSSGHYTGTPLPGTVTLGTVIVKADSIDSGSELQKQACDSSPSGADNMSYLSLSTESLGSSEEDNSHGDQMEPPVPGDRHASQEPSREPSCEPYREQMSFRDWEERLALPDYERETLLRLALPDYERETLLSEILSPVDEVLSYGSSELPPSARGPAVSEWGSLSLSLSLPPAPPAYEIITWTSEEDLPPPPEELDQGPGEDPSIASEHVPPLPPDSPLPAPAPAPPPVLPEDSVPADSSFFCRRVEIPDEDDGDDGDDEDLSESVPLQNLCSESEDIDQSENTTSLPVDEGNDKSDRLSSFHVGDRVLVCRSRPGVLKYKGPTAFASGTWAGVALDSPNGNHDGTFRGVKYFSCERNRGVLVRAEELSLPSGEPGSDPDTGLDEDPFSDEDPPPRGSEPQRAEQSFTRRTAEQDGGRTQNSSNANTSAPRRTCRDVKHNLQASEGSPQARCSTVRKGISLVSQLYLC</sequence>